<name>A0AAE9VJ45_9CAUD</name>
<organism evidence="2 3">
    <name type="scientific">Ralstonia phage p2106</name>
    <dbReference type="NCBI Taxonomy" id="2998497"/>
    <lineage>
        <taxon>Viruses</taxon>
        <taxon>Duplodnaviria</taxon>
        <taxon>Heunggongvirae</taxon>
        <taxon>Uroviricota</taxon>
        <taxon>Caudoviricetes</taxon>
        <taxon>Autographivirales</taxon>
        <taxon>Autotranscriptaviridae</taxon>
        <taxon>Serkorvirus</taxon>
        <taxon>Serkorvirus p2106</taxon>
    </lineage>
</organism>
<accession>A0AAE9VJ45</accession>
<sequence length="39" mass="4367">MIDWPLVGLLVFIAVVIVAKCLMALGRYIEEEVTDPFSD</sequence>
<protein>
    <submittedName>
        <fullName evidence="2">Uncharacterized protein</fullName>
    </submittedName>
</protein>
<keyword evidence="1" id="KW-0812">Transmembrane</keyword>
<keyword evidence="1" id="KW-1133">Transmembrane helix</keyword>
<dbReference type="EMBL" id="OP947225">
    <property type="protein sequence ID" value="WAX26240.1"/>
    <property type="molecule type" value="Genomic_DNA"/>
</dbReference>
<evidence type="ECO:0000313" key="2">
    <source>
        <dbReference type="EMBL" id="WAX26240.1"/>
    </source>
</evidence>
<proteinExistence type="predicted"/>
<evidence type="ECO:0000256" key="1">
    <source>
        <dbReference type="SAM" id="Phobius"/>
    </source>
</evidence>
<keyword evidence="3" id="KW-1185">Reference proteome</keyword>
<feature type="transmembrane region" description="Helical" evidence="1">
    <location>
        <begin position="6"/>
        <end position="25"/>
    </location>
</feature>
<keyword evidence="1" id="KW-0472">Membrane</keyword>
<evidence type="ECO:0000313" key="3">
    <source>
        <dbReference type="Proteomes" id="UP001211059"/>
    </source>
</evidence>
<dbReference type="Proteomes" id="UP001211059">
    <property type="component" value="Segment"/>
</dbReference>
<reference evidence="2" key="1">
    <citation type="submission" date="2022-11" db="EMBL/GenBank/DDBJ databases">
        <authorList>
            <person name="Cui X."/>
            <person name="Liu Q."/>
        </authorList>
    </citation>
    <scope>NUCLEOTIDE SEQUENCE</scope>
</reference>